<accession>A0ABT2KD18</accession>
<protein>
    <submittedName>
        <fullName evidence="3">Glycosyltransferase family 4 protein</fullName>
    </submittedName>
</protein>
<sequence length="343" mass="37712">MTGPYPGIAADCWLGDQGARLYYASPKTFGPKSISMAIGQGDYDIIYLNSFFSVKGSILPNAVLRRKEKESHILIAPRGEFSPGALSQKTAKKKAFLTFAKLSGLYRNVHWHVSSEAEKADLLRVFPVERARVHIAADPVAISVDDHKHPLKTAGVLSLVFISRVSPMKNLDGLIAILKEVRRKVALAIHGPAENEAYLRQCKMLSETLPSNISITWKGPITPDEVRSTFARHDAFAFPTLGENFGHVIFEALDSGTPVLISDTTMWKEDGTPALRVLPLHDKAKWVRAIEEAADRDETGQRNARAAALGYAKDYASKDRGRKDTLAMFRRIAADRVSATSGS</sequence>
<keyword evidence="4" id="KW-1185">Reference proteome</keyword>
<evidence type="ECO:0000313" key="3">
    <source>
        <dbReference type="EMBL" id="MCT4334432.1"/>
    </source>
</evidence>
<dbReference type="PANTHER" id="PTHR46401">
    <property type="entry name" value="GLYCOSYLTRANSFERASE WBBK-RELATED"/>
    <property type="match status" value="1"/>
</dbReference>
<dbReference type="EMBL" id="JANAVZ010000011">
    <property type="protein sequence ID" value="MCT4334432.1"/>
    <property type="molecule type" value="Genomic_DNA"/>
</dbReference>
<evidence type="ECO:0000256" key="1">
    <source>
        <dbReference type="ARBA" id="ARBA00022679"/>
    </source>
</evidence>
<keyword evidence="1" id="KW-0808">Transferase</keyword>
<organism evidence="3 4">
    <name type="scientific">Paracoccus maritimus</name>
    <dbReference type="NCBI Taxonomy" id="2933292"/>
    <lineage>
        <taxon>Bacteria</taxon>
        <taxon>Pseudomonadati</taxon>
        <taxon>Pseudomonadota</taxon>
        <taxon>Alphaproteobacteria</taxon>
        <taxon>Rhodobacterales</taxon>
        <taxon>Paracoccaceae</taxon>
        <taxon>Paracoccus</taxon>
    </lineage>
</organism>
<dbReference type="CDD" id="cd03801">
    <property type="entry name" value="GT4_PimA-like"/>
    <property type="match status" value="1"/>
</dbReference>
<dbReference type="InterPro" id="IPR001296">
    <property type="entry name" value="Glyco_trans_1"/>
</dbReference>
<feature type="domain" description="Glycosyl transferase family 1" evidence="2">
    <location>
        <begin position="158"/>
        <end position="270"/>
    </location>
</feature>
<dbReference type="SUPFAM" id="SSF53756">
    <property type="entry name" value="UDP-Glycosyltransferase/glycogen phosphorylase"/>
    <property type="match status" value="1"/>
</dbReference>
<comment type="caution">
    <text evidence="3">The sequence shown here is derived from an EMBL/GenBank/DDBJ whole genome shotgun (WGS) entry which is preliminary data.</text>
</comment>
<name>A0ABT2KD18_9RHOB</name>
<gene>
    <name evidence="3" type="ORF">MU516_16360</name>
</gene>
<reference evidence="3 4" key="1">
    <citation type="submission" date="2022-04" db="EMBL/GenBank/DDBJ databases">
        <title>Paracoccus sp. YLB-12 draft genome sequence.</title>
        <authorList>
            <person name="Yu L."/>
        </authorList>
    </citation>
    <scope>NUCLEOTIDE SEQUENCE [LARGE SCALE GENOMIC DNA]</scope>
    <source>
        <strain evidence="3 4">YLB-12</strain>
    </source>
</reference>
<dbReference type="Pfam" id="PF00534">
    <property type="entry name" value="Glycos_transf_1"/>
    <property type="match status" value="1"/>
</dbReference>
<dbReference type="Gene3D" id="3.40.50.2000">
    <property type="entry name" value="Glycogen Phosphorylase B"/>
    <property type="match status" value="1"/>
</dbReference>
<evidence type="ECO:0000313" key="4">
    <source>
        <dbReference type="Proteomes" id="UP001320702"/>
    </source>
</evidence>
<proteinExistence type="predicted"/>
<dbReference type="PANTHER" id="PTHR46401:SF2">
    <property type="entry name" value="GLYCOSYLTRANSFERASE WBBK-RELATED"/>
    <property type="match status" value="1"/>
</dbReference>
<evidence type="ECO:0000259" key="2">
    <source>
        <dbReference type="Pfam" id="PF00534"/>
    </source>
</evidence>
<dbReference type="Proteomes" id="UP001320702">
    <property type="component" value="Unassembled WGS sequence"/>
</dbReference>
<dbReference type="RefSeq" id="WP_260278345.1">
    <property type="nucleotide sequence ID" value="NZ_JANAVZ010000011.1"/>
</dbReference>